<evidence type="ECO:0000256" key="3">
    <source>
        <dbReference type="SAM" id="MobiDB-lite"/>
    </source>
</evidence>
<dbReference type="GO" id="GO:0042276">
    <property type="term" value="P:error-prone translesion synthesis"/>
    <property type="evidence" value="ECO:0007669"/>
    <property type="project" value="TreeGrafter"/>
</dbReference>
<evidence type="ECO:0000259" key="4">
    <source>
        <dbReference type="PROSITE" id="PS50173"/>
    </source>
</evidence>
<dbReference type="InterPro" id="IPR022880">
    <property type="entry name" value="DNApol_IV"/>
</dbReference>
<dbReference type="Gene3D" id="1.10.150.810">
    <property type="match status" value="1"/>
</dbReference>
<feature type="compositionally biased region" description="Basic and acidic residues" evidence="3">
    <location>
        <begin position="592"/>
        <end position="607"/>
    </location>
</feature>
<sequence length="670" mass="75283">MSTESVPASLLRRLEGASSNKAGLLRDPQQVAHIIYQASRGSKYFQNEQAKDQKLTIQINQLVTNKTRTTTQNQKKLPQIRTTRSTTYLKHTRIDPRTQSNHRMHRCRRFLLLSQSSQISLQTFIQVNVTKQVEEIHNPNLKGKVRFCCRLGSTNNCQLRSKKMGTRPFIPINSLYNTLNVAMAGYIALKLCPHLIFVEPDHNKYQAASDAIMNILRQYDPNLAPNSLDECFMNLTAYCRDHNLSAAEATSQMRQHVLKDTGLTVSAGIGPNVMIAKIAADLNKPNGQFECPPTRDDAIKFMKDLPVRKVPGIGRVTERWLEVLDVKTCGDIWEQRAKLLLMRSEVNFDLLLNAYLGLGATDIKPSQRCVDLSSKIVKVLDAKPLSNLYRTKMISFKKHVFLTLVSIQLKELSEQLARDLSRLHFAGRTLTLKIKLDTFEVLSRSVTPAVIGHKLLSSAEDLYKCVSLFSHAKLLLEREIENRHLSFNQGKPVPGCNGARDLSIRLLGIKVSHLQDQKDPPSTKGNALQNWISNPTASSKTLQTVEPTADNKNDSQWKCPVCNLQMVADDLQTMNEHVDLCLWKISEEGRKAADEDRQDHESRHDGTHIGSKTKRKNKPDQQIQPSTSASASSSSTKRVKADVISSHRSSAKKSNKSGSILDWCHRSSGQ</sequence>
<dbReference type="GO" id="GO:0005634">
    <property type="term" value="C:nucleus"/>
    <property type="evidence" value="ECO:0007669"/>
    <property type="project" value="TreeGrafter"/>
</dbReference>
<dbReference type="InterPro" id="IPR024728">
    <property type="entry name" value="PolY_HhH_motif"/>
</dbReference>
<dbReference type="PANTHER" id="PTHR11076">
    <property type="entry name" value="DNA REPAIR POLYMERASE UMUC / TRANSFERASE FAMILY MEMBER"/>
    <property type="match status" value="1"/>
</dbReference>
<dbReference type="OrthoDB" id="1747274at2759"/>
<dbReference type="FunFam" id="1.10.150.810:FF:000001">
    <property type="entry name" value="DNA polymerase kappa"/>
    <property type="match status" value="1"/>
</dbReference>
<dbReference type="FunFam" id="3.30.70.270:FF:000192">
    <property type="match status" value="1"/>
</dbReference>
<dbReference type="GO" id="GO:0003684">
    <property type="term" value="F:damaged DNA binding"/>
    <property type="evidence" value="ECO:0007669"/>
    <property type="project" value="InterPro"/>
</dbReference>
<dbReference type="InterPro" id="IPR036775">
    <property type="entry name" value="DNA_pol_Y-fam_lit_finger_sf"/>
</dbReference>
<dbReference type="SUPFAM" id="SSF100879">
    <property type="entry name" value="Lesion bypass DNA polymerase (Y-family), little finger domain"/>
    <property type="match status" value="1"/>
</dbReference>
<proteinExistence type="inferred from homology"/>
<organism evidence="5 6">
    <name type="scientific">Puccinia sorghi</name>
    <dbReference type="NCBI Taxonomy" id="27349"/>
    <lineage>
        <taxon>Eukaryota</taxon>
        <taxon>Fungi</taxon>
        <taxon>Dikarya</taxon>
        <taxon>Basidiomycota</taxon>
        <taxon>Pucciniomycotina</taxon>
        <taxon>Pucciniomycetes</taxon>
        <taxon>Pucciniales</taxon>
        <taxon>Pucciniaceae</taxon>
        <taxon>Puccinia</taxon>
    </lineage>
</organism>
<dbReference type="Proteomes" id="UP000037035">
    <property type="component" value="Unassembled WGS sequence"/>
</dbReference>
<dbReference type="Pfam" id="PF11799">
    <property type="entry name" value="IMS_C"/>
    <property type="match status" value="1"/>
</dbReference>
<dbReference type="InterPro" id="IPR001126">
    <property type="entry name" value="UmuC"/>
</dbReference>
<dbReference type="GO" id="GO:0003887">
    <property type="term" value="F:DNA-directed DNA polymerase activity"/>
    <property type="evidence" value="ECO:0007669"/>
    <property type="project" value="InterPro"/>
</dbReference>
<evidence type="ECO:0000313" key="6">
    <source>
        <dbReference type="Proteomes" id="UP000037035"/>
    </source>
</evidence>
<dbReference type="GO" id="GO:0006281">
    <property type="term" value="P:DNA repair"/>
    <property type="evidence" value="ECO:0007669"/>
    <property type="project" value="InterPro"/>
</dbReference>
<comment type="similarity">
    <text evidence="1">Belongs to the DNA polymerase type-Y family.</text>
</comment>
<reference evidence="5 6" key="1">
    <citation type="submission" date="2015-08" db="EMBL/GenBank/DDBJ databases">
        <title>Next Generation Sequencing and Analysis of the Genome of Puccinia sorghi L Schw, the Causal Agent of Maize Common Rust.</title>
        <authorList>
            <person name="Rochi L."/>
            <person name="Burguener G."/>
            <person name="Darino M."/>
            <person name="Turjanski A."/>
            <person name="Kreff E."/>
            <person name="Dieguez M.J."/>
            <person name="Sacco F."/>
        </authorList>
    </citation>
    <scope>NUCLEOTIDE SEQUENCE [LARGE SCALE GENOMIC DNA]</scope>
    <source>
        <strain evidence="5 6">RO10H11247</strain>
    </source>
</reference>
<dbReference type="InterPro" id="IPR043502">
    <property type="entry name" value="DNA/RNA_pol_sf"/>
</dbReference>
<name>A0A0L6VSL9_9BASI</name>
<dbReference type="InterPro" id="IPR050116">
    <property type="entry name" value="DNA_polymerase-Y"/>
</dbReference>
<evidence type="ECO:0000256" key="2">
    <source>
        <dbReference type="ARBA" id="ARBA00016178"/>
    </source>
</evidence>
<evidence type="ECO:0000313" key="5">
    <source>
        <dbReference type="EMBL" id="KNZ63185.1"/>
    </source>
</evidence>
<protein>
    <recommendedName>
        <fullName evidence="2">DNA polymerase kappa</fullName>
    </recommendedName>
</protein>
<gene>
    <name evidence="5" type="ORF">VP01_1176g2</name>
</gene>
<comment type="caution">
    <text evidence="5">The sequence shown here is derived from an EMBL/GenBank/DDBJ whole genome shotgun (WGS) entry which is preliminary data.</text>
</comment>
<dbReference type="Gene3D" id="1.10.150.20">
    <property type="entry name" value="5' to 3' exonuclease, C-terminal subdomain"/>
    <property type="match status" value="1"/>
</dbReference>
<dbReference type="Gene3D" id="3.30.160.60">
    <property type="entry name" value="Classic Zinc Finger"/>
    <property type="match status" value="1"/>
</dbReference>
<keyword evidence="6" id="KW-1185">Reference proteome</keyword>
<dbReference type="PROSITE" id="PS50173">
    <property type="entry name" value="UMUC"/>
    <property type="match status" value="1"/>
</dbReference>
<dbReference type="Gene3D" id="3.30.70.270">
    <property type="match status" value="1"/>
</dbReference>
<evidence type="ECO:0000256" key="1">
    <source>
        <dbReference type="ARBA" id="ARBA00010945"/>
    </source>
</evidence>
<dbReference type="InterPro" id="IPR043128">
    <property type="entry name" value="Rev_trsase/Diguanyl_cyclase"/>
</dbReference>
<dbReference type="Gene3D" id="3.40.1170.60">
    <property type="match status" value="1"/>
</dbReference>
<dbReference type="EMBL" id="LAVV01001965">
    <property type="protein sequence ID" value="KNZ63185.1"/>
    <property type="molecule type" value="Genomic_DNA"/>
</dbReference>
<dbReference type="STRING" id="27349.A0A0L6VSL9"/>
<dbReference type="InterPro" id="IPR017961">
    <property type="entry name" value="DNA_pol_Y-fam_little_finger"/>
</dbReference>
<dbReference type="VEuPathDB" id="FungiDB:VP01_1176g2"/>
<feature type="compositionally biased region" description="Low complexity" evidence="3">
    <location>
        <begin position="626"/>
        <end position="636"/>
    </location>
</feature>
<dbReference type="SUPFAM" id="SSF56672">
    <property type="entry name" value="DNA/RNA polymerases"/>
    <property type="match status" value="1"/>
</dbReference>
<feature type="region of interest" description="Disordered" evidence="3">
    <location>
        <begin position="592"/>
        <end position="670"/>
    </location>
</feature>
<dbReference type="GO" id="GO:0070987">
    <property type="term" value="P:error-free translesion synthesis"/>
    <property type="evidence" value="ECO:0007669"/>
    <property type="project" value="UniProtKB-ARBA"/>
</dbReference>
<accession>A0A0L6VSL9</accession>
<feature type="domain" description="UmuC" evidence="4">
    <location>
        <begin position="133"/>
        <end position="314"/>
    </location>
</feature>
<dbReference type="CDD" id="cd03586">
    <property type="entry name" value="PolY_Pol_IV_kappa"/>
    <property type="match status" value="1"/>
</dbReference>
<dbReference type="Gene3D" id="3.30.1490.100">
    <property type="entry name" value="DNA polymerase, Y-family, little finger domain"/>
    <property type="match status" value="1"/>
</dbReference>
<dbReference type="PANTHER" id="PTHR11076:SF33">
    <property type="entry name" value="DNA POLYMERASE KAPPA"/>
    <property type="match status" value="1"/>
</dbReference>
<dbReference type="Pfam" id="PF11798">
    <property type="entry name" value="IMS_HHH"/>
    <property type="match status" value="1"/>
</dbReference>
<dbReference type="Pfam" id="PF00817">
    <property type="entry name" value="IMS"/>
    <property type="match status" value="1"/>
</dbReference>
<dbReference type="AlphaFoldDB" id="A0A0L6VSL9"/>